<sequence length="190" mass="20788">MKVLTLQGGARKNGNTATVLGWIEEELKRLGHEITSLTLHDKDIRGCLACTKCKKTTDAVGCVQLDDAPAILDDMVKADLVLFTSPLYFWGLAGPLKTFIDRTYSLYTNYHQPDHDSLVKGQRQGLLVTGAGPFENNAEPVFTAFGRMQKPHMAVNAGELYIGSCSTPDKLTEENRKQAIDFARSLAGGN</sequence>
<dbReference type="RefSeq" id="WP_092223371.1">
    <property type="nucleotide sequence ID" value="NZ_FNJI01000017.1"/>
</dbReference>
<feature type="domain" description="NADPH-dependent FMN reductase-like" evidence="3">
    <location>
        <begin position="1"/>
        <end position="114"/>
    </location>
</feature>
<evidence type="ECO:0000259" key="3">
    <source>
        <dbReference type="Pfam" id="PF03358"/>
    </source>
</evidence>
<gene>
    <name evidence="4" type="ORF">SAMN05660330_02531</name>
</gene>
<dbReference type="InterPro" id="IPR051796">
    <property type="entry name" value="ISF_SsuE-like"/>
</dbReference>
<dbReference type="PANTHER" id="PTHR43278:SF4">
    <property type="entry name" value="NAD(P)H-DEPENDENT FMN-CONTAINING OXIDOREDUCTASE YWQN-RELATED"/>
    <property type="match status" value="1"/>
</dbReference>
<evidence type="ECO:0000256" key="2">
    <source>
        <dbReference type="ARBA" id="ARBA00022643"/>
    </source>
</evidence>
<organism evidence="4 5">
    <name type="scientific">Desulforhopalus singaporensis</name>
    <dbReference type="NCBI Taxonomy" id="91360"/>
    <lineage>
        <taxon>Bacteria</taxon>
        <taxon>Pseudomonadati</taxon>
        <taxon>Thermodesulfobacteriota</taxon>
        <taxon>Desulfobulbia</taxon>
        <taxon>Desulfobulbales</taxon>
        <taxon>Desulfocapsaceae</taxon>
        <taxon>Desulforhopalus</taxon>
    </lineage>
</organism>
<dbReference type="Pfam" id="PF03358">
    <property type="entry name" value="FMN_red"/>
    <property type="match status" value="1"/>
</dbReference>
<protein>
    <submittedName>
        <fullName evidence="4">NADPH-dependent FMN reductase</fullName>
    </submittedName>
</protein>
<reference evidence="4 5" key="1">
    <citation type="submission" date="2016-10" db="EMBL/GenBank/DDBJ databases">
        <authorList>
            <person name="de Groot N.N."/>
        </authorList>
    </citation>
    <scope>NUCLEOTIDE SEQUENCE [LARGE SCALE GENOMIC DNA]</scope>
    <source>
        <strain evidence="4 5">DSM 12130</strain>
    </source>
</reference>
<dbReference type="GO" id="GO:0016491">
    <property type="term" value="F:oxidoreductase activity"/>
    <property type="evidence" value="ECO:0007669"/>
    <property type="project" value="InterPro"/>
</dbReference>
<evidence type="ECO:0000313" key="4">
    <source>
        <dbReference type="EMBL" id="SDP36601.1"/>
    </source>
</evidence>
<accession>A0A1H0S466</accession>
<dbReference type="PANTHER" id="PTHR43278">
    <property type="entry name" value="NAD(P)H-DEPENDENT FMN-CONTAINING OXIDOREDUCTASE YWQN-RELATED"/>
    <property type="match status" value="1"/>
</dbReference>
<keyword evidence="1" id="KW-0285">Flavoprotein</keyword>
<proteinExistence type="predicted"/>
<evidence type="ECO:0000313" key="5">
    <source>
        <dbReference type="Proteomes" id="UP000199073"/>
    </source>
</evidence>
<dbReference type="Gene3D" id="3.40.50.360">
    <property type="match status" value="1"/>
</dbReference>
<evidence type="ECO:0000256" key="1">
    <source>
        <dbReference type="ARBA" id="ARBA00022630"/>
    </source>
</evidence>
<dbReference type="InterPro" id="IPR005025">
    <property type="entry name" value="FMN_Rdtase-like_dom"/>
</dbReference>
<name>A0A1H0S466_9BACT</name>
<dbReference type="Proteomes" id="UP000199073">
    <property type="component" value="Unassembled WGS sequence"/>
</dbReference>
<dbReference type="SUPFAM" id="SSF52218">
    <property type="entry name" value="Flavoproteins"/>
    <property type="match status" value="1"/>
</dbReference>
<dbReference type="STRING" id="91360.SAMN05660330_02531"/>
<keyword evidence="2" id="KW-0288">FMN</keyword>
<dbReference type="AlphaFoldDB" id="A0A1H0S466"/>
<dbReference type="InterPro" id="IPR029039">
    <property type="entry name" value="Flavoprotein-like_sf"/>
</dbReference>
<keyword evidence="5" id="KW-1185">Reference proteome</keyword>
<dbReference type="OrthoDB" id="6398207at2"/>
<dbReference type="EMBL" id="FNJI01000017">
    <property type="protein sequence ID" value="SDP36601.1"/>
    <property type="molecule type" value="Genomic_DNA"/>
</dbReference>